<dbReference type="InterPro" id="IPR019240">
    <property type="entry name" value="DUF2196"/>
</dbReference>
<dbReference type="NCBIfam" id="TIGR03833">
    <property type="entry name" value="YwbE family protein"/>
    <property type="match status" value="1"/>
</dbReference>
<feature type="region of interest" description="Disordered" evidence="1">
    <location>
        <begin position="76"/>
        <end position="114"/>
    </location>
</feature>
<evidence type="ECO:0000313" key="4">
    <source>
        <dbReference type="Proteomes" id="UP000193498"/>
    </source>
</evidence>
<evidence type="ECO:0000313" key="2">
    <source>
        <dbReference type="EMBL" id="ORX63556.1"/>
    </source>
</evidence>
<evidence type="ECO:0000256" key="1">
    <source>
        <dbReference type="SAM" id="MobiDB-lite"/>
    </source>
</evidence>
<dbReference type="AlphaFoldDB" id="A0A1Y1Y4D2"/>
<dbReference type="Proteomes" id="UP000193498">
    <property type="component" value="Unassembled WGS sequence"/>
</dbReference>
<proteinExistence type="predicted"/>
<organism evidence="3 4">
    <name type="scientific">Basidiobolus meristosporus CBS 931.73</name>
    <dbReference type="NCBI Taxonomy" id="1314790"/>
    <lineage>
        <taxon>Eukaryota</taxon>
        <taxon>Fungi</taxon>
        <taxon>Fungi incertae sedis</taxon>
        <taxon>Zoopagomycota</taxon>
        <taxon>Entomophthoromycotina</taxon>
        <taxon>Basidiobolomycetes</taxon>
        <taxon>Basidiobolales</taxon>
        <taxon>Basidiobolaceae</taxon>
        <taxon>Basidiobolus</taxon>
    </lineage>
</organism>
<feature type="compositionally biased region" description="Basic and acidic residues" evidence="1">
    <location>
        <begin position="105"/>
        <end position="114"/>
    </location>
</feature>
<dbReference type="Pfam" id="PF09962">
    <property type="entry name" value="DUF2196"/>
    <property type="match status" value="1"/>
</dbReference>
<accession>A0A1Y1Y4D2</accession>
<comment type="caution">
    <text evidence="3">The sequence shown here is derived from an EMBL/GenBank/DDBJ whole genome shotgun (WGS) entry which is preliminary data.</text>
</comment>
<dbReference type="InParanoid" id="A0A1Y1Y4D2"/>
<protein>
    <submittedName>
        <fullName evidence="3">Uncharacterized protein</fullName>
    </submittedName>
</protein>
<dbReference type="OrthoDB" id="20105at2759"/>
<dbReference type="EMBL" id="MCFE01000254">
    <property type="protein sequence ID" value="ORX92892.1"/>
    <property type="molecule type" value="Genomic_DNA"/>
</dbReference>
<dbReference type="EMBL" id="MCFE01001296">
    <property type="protein sequence ID" value="ORX63556.1"/>
    <property type="molecule type" value="Genomic_DNA"/>
</dbReference>
<sequence>MPNYLPVPPISQIRPSTAVSIILKQDQRTGRQVTGYVGQILTRGDHPRGVKVRLQDGRVGRVQAIISPDLVKDPSFSATAGEGGSSQQIAVDGGNGGARWANRRSGMERRSKGGDRHAILELPAEPQREYDLSAFIKEKKGKSRGRKGDEIARDEVSETRKEENILCCPVCGLFTGDERAVEWHVGTHFDA</sequence>
<name>A0A1Y1Y4D2_9FUNG</name>
<evidence type="ECO:0000313" key="3">
    <source>
        <dbReference type="EMBL" id="ORX92892.1"/>
    </source>
</evidence>
<keyword evidence="4" id="KW-1185">Reference proteome</keyword>
<dbReference type="PANTHER" id="PTHR40069">
    <property type="entry name" value="YWBE PROTEIN"/>
    <property type="match status" value="1"/>
</dbReference>
<dbReference type="PANTHER" id="PTHR40069:SF1">
    <property type="entry name" value="YWBE PROTEIN"/>
    <property type="match status" value="1"/>
</dbReference>
<gene>
    <name evidence="3" type="ORF">K493DRAFT_316314</name>
    <name evidence="2" type="ORF">K493DRAFT_322106</name>
</gene>
<reference evidence="3 4" key="1">
    <citation type="submission" date="2016-07" db="EMBL/GenBank/DDBJ databases">
        <title>Pervasive Adenine N6-methylation of Active Genes in Fungi.</title>
        <authorList>
            <consortium name="DOE Joint Genome Institute"/>
            <person name="Mondo S.J."/>
            <person name="Dannebaum R.O."/>
            <person name="Kuo R.C."/>
            <person name="Labutti K."/>
            <person name="Haridas S."/>
            <person name="Kuo A."/>
            <person name="Salamov A."/>
            <person name="Ahrendt S.R."/>
            <person name="Lipzen A."/>
            <person name="Sullivan W."/>
            <person name="Andreopoulos W.B."/>
            <person name="Clum A."/>
            <person name="Lindquist E."/>
            <person name="Daum C."/>
            <person name="Ramamoorthy G.K."/>
            <person name="Gryganskyi A."/>
            <person name="Culley D."/>
            <person name="Magnuson J.K."/>
            <person name="James T.Y."/>
            <person name="O'Malley M.A."/>
            <person name="Stajich J.E."/>
            <person name="Spatafora J.W."/>
            <person name="Visel A."/>
            <person name="Grigoriev I.V."/>
        </authorList>
    </citation>
    <scope>NUCLEOTIDE SEQUENCE [LARGE SCALE GENOMIC DNA]</scope>
    <source>
        <strain evidence="3 4">CBS 931.73</strain>
    </source>
</reference>